<feature type="region of interest" description="Disordered" evidence="7">
    <location>
        <begin position="1191"/>
        <end position="1269"/>
    </location>
</feature>
<keyword evidence="5 6" id="KW-0326">Glycosidase</keyword>
<feature type="region of interest" description="Disordered" evidence="7">
    <location>
        <begin position="1356"/>
        <end position="1387"/>
    </location>
</feature>
<feature type="compositionally biased region" description="Polar residues" evidence="7">
    <location>
        <begin position="1097"/>
        <end position="1107"/>
    </location>
</feature>
<sequence length="2263" mass="256282">MRHRCPSGYAQCISTVGDLKYLSALKQQNPALKVLLSLRPSNNQFIVDDALATNSSADAVRTKFARRVREFVDRHGIDGVDLDWEYFKESHNQITKRDTLLSVLRILNEELKPLNETADQYLLTITVSKYARDLADYYDFSEIYKSVDFVNLPTFNFDPKPQTLVHPSKFHGLTDMENMQQNPALKVLLSLRPSNNQFIVDDALATNSSADAVRTKFARRVREFVDRHGIDGVDLDWEYFKESHNQITKRDTLLSVLRILNEELKPLNETADQYLLTITVSKYARDLADYYDFSEIYKSVDFVNLPTFNFDPKPQTLVHPSKFHGLTDMENMDSVIDLVLALGLPQDQLIIGVPSHGTLFKLSNTSQTDPGSPASAWNNEEVIISHSKICAVRDSSNWTLVREKDLTAPYIYYKDKWIGFDDEISIKLKAKYAVLRQLGGLALWSLNDDDYSGKCGYGSFPLLQAIRSVLTKPIDNINYMNSNANPLVIRDPTTDSSFVAVIEKYGNVERVTDEESGEESGQQLSCDHSGYIRHPTDCSKFYRCVKLNQLDEKPERFQYNCPFGLVFDERYELCNWPSWSPPCVGSGEIITTAVAAKKRFSCPSYGYFQDPEDCQQFYYCSDFGKMYLQSYQMKCPFDLGFDEEKLLCNWKWLVRGCGPVSPEDQVIRDLPELLNQNGPSQPPLAAESAPEVSISDVDESGDKFMERSDYIDVDSPTAALINEAAGVGLSTGSGMSPMPPKEGGRFRRISQYMTKWIGDIGHRLKSMLTTKINSKIHSRSDDQSSNKWLSRVNSYIPRLQRKRQNSDTKGGKNQRFGPQMPFIGDPLVSIPMLELRPDGPIRGPQQQNKVRGQSPPRKPSQAQHQKRQRVPVNNIPFPALQDPSELFQLSAITRTVQKLQDIIPLRNSKNRNRNNEKSREPMGMPSNAVKVTQQAINPKPKPFSGRPPKNNKGSKSKFHFPSAAEPLLIQTLEELESIPHYMPQQLPLNPIPGGYKKNNGQRFGPGMVPTEILHFQPEDLNLDQIRPEGKPSSAEQSTRYNNNGKQKPIKQIIGGNEKNKDQLGGESEISFHNIDQKLLDSFKYSLSESSGDHKSEVQTIHFANNPNKEVKIPMNKDSKPSPPQPSILHKPKDLPKNKDNIEMEEWLKLSSEGYKIPDSFHYHNQNPLPQRPLKPVVPQNIKDQNIRHRIPPQQQQHNSQQNSRRPQPQPQVHQQRDPIQRDPIQRDPIQRDPIQRDPIQRDPIQRDPIQRDPIHREPQSPDRFNRNPTQKPVIQHELNAQQVKQNQPQKSGSISPSPQPHYKPQQQQRPQINAYPEQPLEIRPQSPMSWSPDMEAQQQVLYLPNVPDFESTKITATSQKERPSAVTGGQNQPQTVYQPKSKPNRVPVDRPRVVAEEYTQTIHRRPTAEQLETSASINEQYASNRYPNQQRVVYNPNKIHGNRISSAQDIRHKNQHNGQEGVAPPPQKSQLLIVPVADEYSSEQHKYSNIDQIISKEYPKLFPNGLSVDNGRHQPIIEPLKTTTARPRVIFTHPSTAAPSPSSPTLNNDEYIMLMLNNDQNGLLNGTGDGAVAAGQHIHEIFRKTDGRLYNLETQNSKTLVALVPKTAATPKPVLYESVPKLVSFNVTQPPVVIKFEIPRPKSEVFQSIVQKVKDDWLTAPYIQQHQQQYQNLPPYQIIRNEYPVQYNQQRPESTTAQPLIPVTYQTISSADHHLFPSLHGSIESGKYPQLQASIYDSIQKLIAQNQWSQPPVHTPSPLPEITTTTTTTTPAPAVSPSQTSVILEHIPLYNPTYNSVNNHTNGMAWPPGQVGQLPWYQQAMGPSYNAPVMPYNPYPQIPGLNPFYTLQSGFGYPPNVPQQPPPPPPPPSEHSFQPQFLNPNLTLNNWYDFYGNEMFNEPNNKDSDGPPVAETATTLPPPPPTVITIASTTARTTPESRPVSVITTTTQRTIPRVRNRPSFAKRPTTTRRPKTTQTTVHEIPVTEMPTDAPIDIQRARPQSQPPQEEKPQIQVFIVDEGKDGAEVSITRKPSSHQHNSADTSGHSPDVKVVYIDGYKEDVKQTHYTNVNQKPSLETQDGGRYGFRNGVKPTISRPHVEEPVQRQRPQIQSTRAPVVHQYEQTLPPIQEPVVERQVVKEHHQIIKDIEYEDEPEVSVNQDETIAKSKDKLPTITGAAVSPQSTLTVGNGYPGVRNFNDTSVPESACTRAGLFQHPYDCNKYYECYWDKYINKFTLHSFECPVKLAFDSRIIGCGLPNDPTICVQY</sequence>
<dbReference type="Gene3D" id="2.170.140.10">
    <property type="entry name" value="Chitin binding domain"/>
    <property type="match status" value="3"/>
</dbReference>
<dbReference type="InterPro" id="IPR036508">
    <property type="entry name" value="Chitin-bd_dom_sf"/>
</dbReference>
<feature type="domain" description="Chitin-binding type-2" evidence="8">
    <location>
        <begin position="2201"/>
        <end position="2262"/>
    </location>
</feature>
<keyword evidence="2" id="KW-0147">Chitin-binding</keyword>
<dbReference type="SMART" id="SM00494">
    <property type="entry name" value="ChtBD2"/>
    <property type="match status" value="3"/>
</dbReference>
<feature type="domain" description="GH18" evidence="9">
    <location>
        <begin position="1"/>
        <end position="473"/>
    </location>
</feature>
<dbReference type="GO" id="GO:0008061">
    <property type="term" value="F:chitin binding"/>
    <property type="evidence" value="ECO:0007669"/>
    <property type="project" value="UniProtKB-KW"/>
</dbReference>
<evidence type="ECO:0000256" key="5">
    <source>
        <dbReference type="ARBA" id="ARBA00023295"/>
    </source>
</evidence>
<dbReference type="GO" id="GO:0004568">
    <property type="term" value="F:chitinase activity"/>
    <property type="evidence" value="ECO:0007669"/>
    <property type="project" value="UniProtKB-ARBA"/>
</dbReference>
<dbReference type="InterPro" id="IPR002557">
    <property type="entry name" value="Chitin-bd_dom"/>
</dbReference>
<feature type="region of interest" description="Disordered" evidence="7">
    <location>
        <begin position="794"/>
        <end position="870"/>
    </location>
</feature>
<dbReference type="InterPro" id="IPR050314">
    <property type="entry name" value="Glycosyl_Hydrlase_18"/>
</dbReference>
<evidence type="ECO:0000256" key="2">
    <source>
        <dbReference type="ARBA" id="ARBA00022669"/>
    </source>
</evidence>
<reference evidence="10" key="1">
    <citation type="submission" date="2020-11" db="EMBL/GenBank/DDBJ databases">
        <authorList>
            <person name="Tran Van P."/>
        </authorList>
    </citation>
    <scope>NUCLEOTIDE SEQUENCE</scope>
</reference>
<feature type="domain" description="Chitin-binding type-2" evidence="8">
    <location>
        <begin position="599"/>
        <end position="659"/>
    </location>
</feature>
<protein>
    <recommendedName>
        <fullName evidence="12">Chitinase</fullName>
    </recommendedName>
</protein>
<dbReference type="OrthoDB" id="76388at2759"/>
<name>A0A7R9KI12_9ACAR</name>
<dbReference type="InterPro" id="IPR017853">
    <property type="entry name" value="GH"/>
</dbReference>
<dbReference type="Proteomes" id="UP000759131">
    <property type="component" value="Unassembled WGS sequence"/>
</dbReference>
<dbReference type="InterPro" id="IPR001579">
    <property type="entry name" value="Glyco_hydro_18_chit_AS"/>
</dbReference>
<dbReference type="PROSITE" id="PS51910">
    <property type="entry name" value="GH18_2"/>
    <property type="match status" value="1"/>
</dbReference>
<dbReference type="GO" id="GO:0005975">
    <property type="term" value="P:carbohydrate metabolic process"/>
    <property type="evidence" value="ECO:0007669"/>
    <property type="project" value="InterPro"/>
</dbReference>
<comment type="similarity">
    <text evidence="1">Belongs to the glycosyl hydrolase 18 family. Chitinase class II subfamily.</text>
</comment>
<dbReference type="Gene3D" id="3.10.50.10">
    <property type="match status" value="1"/>
</dbReference>
<feature type="compositionally biased region" description="Polar residues" evidence="7">
    <location>
        <begin position="2033"/>
        <end position="2043"/>
    </location>
</feature>
<feature type="compositionally biased region" description="Low complexity" evidence="7">
    <location>
        <begin position="1192"/>
        <end position="1213"/>
    </location>
</feature>
<dbReference type="Pfam" id="PF01607">
    <property type="entry name" value="CBM_14"/>
    <property type="match status" value="3"/>
</dbReference>
<dbReference type="Pfam" id="PF00704">
    <property type="entry name" value="Glyco_hydro_18"/>
    <property type="match status" value="2"/>
</dbReference>
<dbReference type="PANTHER" id="PTHR11177:SF235">
    <property type="entry name" value="CHITINASE-LIKE PROTEIN IDGF1-RELATED"/>
    <property type="match status" value="1"/>
</dbReference>
<organism evidence="10">
    <name type="scientific">Medioppia subpectinata</name>
    <dbReference type="NCBI Taxonomy" id="1979941"/>
    <lineage>
        <taxon>Eukaryota</taxon>
        <taxon>Metazoa</taxon>
        <taxon>Ecdysozoa</taxon>
        <taxon>Arthropoda</taxon>
        <taxon>Chelicerata</taxon>
        <taxon>Arachnida</taxon>
        <taxon>Acari</taxon>
        <taxon>Acariformes</taxon>
        <taxon>Sarcoptiformes</taxon>
        <taxon>Oribatida</taxon>
        <taxon>Brachypylina</taxon>
        <taxon>Oppioidea</taxon>
        <taxon>Oppiidae</taxon>
        <taxon>Medioppia</taxon>
    </lineage>
</organism>
<evidence type="ECO:0000256" key="6">
    <source>
        <dbReference type="RuleBase" id="RU000489"/>
    </source>
</evidence>
<dbReference type="SUPFAM" id="SSF51445">
    <property type="entry name" value="(Trans)glycosidases"/>
    <property type="match status" value="2"/>
</dbReference>
<evidence type="ECO:0008006" key="12">
    <source>
        <dbReference type="Google" id="ProtNLM"/>
    </source>
</evidence>
<evidence type="ECO:0000256" key="4">
    <source>
        <dbReference type="ARBA" id="ARBA00023157"/>
    </source>
</evidence>
<evidence type="ECO:0000256" key="7">
    <source>
        <dbReference type="SAM" id="MobiDB-lite"/>
    </source>
</evidence>
<feature type="domain" description="Chitin-binding type-2" evidence="8">
    <location>
        <begin position="523"/>
        <end position="585"/>
    </location>
</feature>
<feature type="region of interest" description="Disordered" evidence="7">
    <location>
        <begin position="1849"/>
        <end position="1878"/>
    </location>
</feature>
<keyword evidence="3 6" id="KW-0378">Hydrolase</keyword>
<dbReference type="PROSITE" id="PS50940">
    <property type="entry name" value="CHIT_BIND_II"/>
    <property type="match status" value="3"/>
</dbReference>
<dbReference type="CDD" id="cd00598">
    <property type="entry name" value="GH18_chitinase-like"/>
    <property type="match status" value="1"/>
</dbReference>
<feature type="compositionally biased region" description="Polar residues" evidence="7">
    <location>
        <begin position="1367"/>
        <end position="1378"/>
    </location>
</feature>
<dbReference type="GO" id="GO:0006032">
    <property type="term" value="P:chitin catabolic process"/>
    <property type="evidence" value="ECO:0007669"/>
    <property type="project" value="UniProtKB-ARBA"/>
</dbReference>
<feature type="region of interest" description="Disordered" evidence="7">
    <location>
        <begin position="903"/>
        <end position="959"/>
    </location>
</feature>
<dbReference type="InterPro" id="IPR029070">
    <property type="entry name" value="Chitinase_insertion_sf"/>
</dbReference>
<evidence type="ECO:0000313" key="11">
    <source>
        <dbReference type="Proteomes" id="UP000759131"/>
    </source>
</evidence>
<feature type="compositionally biased region" description="Polar residues" evidence="7">
    <location>
        <begin position="1281"/>
        <end position="1296"/>
    </location>
</feature>
<gene>
    <name evidence="10" type="ORF">OSB1V03_LOCUS3702</name>
</gene>
<evidence type="ECO:0000259" key="9">
    <source>
        <dbReference type="PROSITE" id="PS51910"/>
    </source>
</evidence>
<feature type="region of interest" description="Disordered" evidence="7">
    <location>
        <begin position="1281"/>
        <end position="1310"/>
    </location>
</feature>
<dbReference type="InterPro" id="IPR001223">
    <property type="entry name" value="Glyco_hydro18_cat"/>
</dbReference>
<dbReference type="EMBL" id="CAJPIZ010001548">
    <property type="protein sequence ID" value="CAG2103675.1"/>
    <property type="molecule type" value="Genomic_DNA"/>
</dbReference>
<evidence type="ECO:0000256" key="1">
    <source>
        <dbReference type="ARBA" id="ARBA00009121"/>
    </source>
</evidence>
<feature type="region of interest" description="Disordered" evidence="7">
    <location>
        <begin position="1897"/>
        <end position="1922"/>
    </location>
</feature>
<feature type="compositionally biased region" description="Polar residues" evidence="7">
    <location>
        <begin position="1033"/>
        <end position="1045"/>
    </location>
</feature>
<dbReference type="PANTHER" id="PTHR11177">
    <property type="entry name" value="CHITINASE"/>
    <property type="match status" value="1"/>
</dbReference>
<dbReference type="SMART" id="SM00636">
    <property type="entry name" value="Glyco_18"/>
    <property type="match status" value="1"/>
</dbReference>
<feature type="compositionally biased region" description="Basic and acidic residues" evidence="7">
    <location>
        <begin position="1214"/>
        <end position="1265"/>
    </location>
</feature>
<dbReference type="SUPFAM" id="SSF57625">
    <property type="entry name" value="Invertebrate chitin-binding proteins"/>
    <property type="match status" value="3"/>
</dbReference>
<dbReference type="GO" id="GO:0005576">
    <property type="term" value="C:extracellular region"/>
    <property type="evidence" value="ECO:0007669"/>
    <property type="project" value="InterPro"/>
</dbReference>
<dbReference type="PROSITE" id="PS01095">
    <property type="entry name" value="GH18_1"/>
    <property type="match status" value="2"/>
</dbReference>
<dbReference type="InterPro" id="IPR011583">
    <property type="entry name" value="Chitinase_II/V-like_cat"/>
</dbReference>
<dbReference type="Gene3D" id="3.20.20.80">
    <property type="entry name" value="Glycosidases"/>
    <property type="match status" value="2"/>
</dbReference>
<keyword evidence="4" id="KW-1015">Disulfide bond</keyword>
<feature type="compositionally biased region" description="Pro residues" evidence="7">
    <location>
        <begin position="1855"/>
        <end position="1869"/>
    </location>
</feature>
<accession>A0A7R9KI12</accession>
<dbReference type="EMBL" id="OC856123">
    <property type="protein sequence ID" value="CAD7623245.1"/>
    <property type="molecule type" value="Genomic_DNA"/>
</dbReference>
<proteinExistence type="inferred from homology"/>
<evidence type="ECO:0000313" key="10">
    <source>
        <dbReference type="EMBL" id="CAD7623245.1"/>
    </source>
</evidence>
<evidence type="ECO:0000259" key="8">
    <source>
        <dbReference type="PROSITE" id="PS50940"/>
    </source>
</evidence>
<feature type="region of interest" description="Disordered" evidence="7">
    <location>
        <begin position="2027"/>
        <end position="2046"/>
    </location>
</feature>
<evidence type="ECO:0000256" key="3">
    <source>
        <dbReference type="ARBA" id="ARBA00022801"/>
    </source>
</evidence>
<dbReference type="SUPFAM" id="SSF54556">
    <property type="entry name" value="Chitinase insertion domain"/>
    <property type="match status" value="1"/>
</dbReference>
<keyword evidence="11" id="KW-1185">Reference proteome</keyword>
<feature type="region of interest" description="Disordered" evidence="7">
    <location>
        <begin position="1087"/>
        <end position="1138"/>
    </location>
</feature>
<feature type="region of interest" description="Disordered" evidence="7">
    <location>
        <begin position="1022"/>
        <end position="1064"/>
    </location>
</feature>
<feature type="compositionally biased region" description="Basic and acidic residues" evidence="7">
    <location>
        <begin position="1108"/>
        <end position="1119"/>
    </location>
</feature>